<dbReference type="Proteomes" id="UP001055811">
    <property type="component" value="Linkage Group LG06"/>
</dbReference>
<keyword evidence="2" id="KW-1185">Reference proteome</keyword>
<accession>A0ACB9BF99</accession>
<dbReference type="EMBL" id="CM042014">
    <property type="protein sequence ID" value="KAI3721177.1"/>
    <property type="molecule type" value="Genomic_DNA"/>
</dbReference>
<protein>
    <submittedName>
        <fullName evidence="1">Uncharacterized protein</fullName>
    </submittedName>
</protein>
<proteinExistence type="predicted"/>
<reference evidence="1 2" key="2">
    <citation type="journal article" date="2022" name="Mol. Ecol. Resour.">
        <title>The genomes of chicory, endive, great burdock and yacon provide insights into Asteraceae paleo-polyploidization history and plant inulin production.</title>
        <authorList>
            <person name="Fan W."/>
            <person name="Wang S."/>
            <person name="Wang H."/>
            <person name="Wang A."/>
            <person name="Jiang F."/>
            <person name="Liu H."/>
            <person name="Zhao H."/>
            <person name="Xu D."/>
            <person name="Zhang Y."/>
        </authorList>
    </citation>
    <scope>NUCLEOTIDE SEQUENCE [LARGE SCALE GENOMIC DNA]</scope>
    <source>
        <strain evidence="2">cv. Punajuju</strain>
        <tissue evidence="1">Leaves</tissue>
    </source>
</reference>
<gene>
    <name evidence="1" type="ORF">L2E82_32183</name>
</gene>
<evidence type="ECO:0000313" key="2">
    <source>
        <dbReference type="Proteomes" id="UP001055811"/>
    </source>
</evidence>
<name>A0ACB9BF99_CICIN</name>
<sequence>MPELLILLNTHHHKSTPKSIVTPKSINATRSSTTPRNRHHPPPMLNHGTPPPITRSAYHYLSVHVSSEVTGKDAISFLKSFMKSDDPRQMNPTSRNFFKHWCS</sequence>
<organism evidence="1 2">
    <name type="scientific">Cichorium intybus</name>
    <name type="common">Chicory</name>
    <dbReference type="NCBI Taxonomy" id="13427"/>
    <lineage>
        <taxon>Eukaryota</taxon>
        <taxon>Viridiplantae</taxon>
        <taxon>Streptophyta</taxon>
        <taxon>Embryophyta</taxon>
        <taxon>Tracheophyta</taxon>
        <taxon>Spermatophyta</taxon>
        <taxon>Magnoliopsida</taxon>
        <taxon>eudicotyledons</taxon>
        <taxon>Gunneridae</taxon>
        <taxon>Pentapetalae</taxon>
        <taxon>asterids</taxon>
        <taxon>campanulids</taxon>
        <taxon>Asterales</taxon>
        <taxon>Asteraceae</taxon>
        <taxon>Cichorioideae</taxon>
        <taxon>Cichorieae</taxon>
        <taxon>Cichoriinae</taxon>
        <taxon>Cichorium</taxon>
    </lineage>
</organism>
<comment type="caution">
    <text evidence="1">The sequence shown here is derived from an EMBL/GenBank/DDBJ whole genome shotgun (WGS) entry which is preliminary data.</text>
</comment>
<evidence type="ECO:0000313" key="1">
    <source>
        <dbReference type="EMBL" id="KAI3721177.1"/>
    </source>
</evidence>
<reference evidence="2" key="1">
    <citation type="journal article" date="2022" name="Mol. Ecol. Resour.">
        <title>The genomes of chicory, endive, great burdock and yacon provide insights into Asteraceae palaeo-polyploidization history and plant inulin production.</title>
        <authorList>
            <person name="Fan W."/>
            <person name="Wang S."/>
            <person name="Wang H."/>
            <person name="Wang A."/>
            <person name="Jiang F."/>
            <person name="Liu H."/>
            <person name="Zhao H."/>
            <person name="Xu D."/>
            <person name="Zhang Y."/>
        </authorList>
    </citation>
    <scope>NUCLEOTIDE SEQUENCE [LARGE SCALE GENOMIC DNA]</scope>
    <source>
        <strain evidence="2">cv. Punajuju</strain>
    </source>
</reference>